<dbReference type="Pfam" id="PF02543">
    <property type="entry name" value="Carbam_trans_N"/>
    <property type="match status" value="2"/>
</dbReference>
<dbReference type="Gene3D" id="3.30.420.40">
    <property type="match status" value="1"/>
</dbReference>
<name>A0A5E4ZMN1_9BURK</name>
<dbReference type="InterPro" id="IPR038152">
    <property type="entry name" value="Carbam_trans_C_sf"/>
</dbReference>
<evidence type="ECO:0000256" key="1">
    <source>
        <dbReference type="ARBA" id="ARBA00006129"/>
    </source>
</evidence>
<dbReference type="OrthoDB" id="9780777at2"/>
<feature type="domain" description="Carbamoyltransferase" evidence="2">
    <location>
        <begin position="182"/>
        <end position="384"/>
    </location>
</feature>
<gene>
    <name evidence="4" type="ORF">PCA31118_00841</name>
</gene>
<dbReference type="Gene3D" id="3.90.870.20">
    <property type="entry name" value="Carbamoyltransferase, C-terminal domain"/>
    <property type="match status" value="1"/>
</dbReference>
<protein>
    <submittedName>
        <fullName evidence="4">Carbamoyltransferase</fullName>
    </submittedName>
</protein>
<dbReference type="InterPro" id="IPR043129">
    <property type="entry name" value="ATPase_NBD"/>
</dbReference>
<evidence type="ECO:0000313" key="4">
    <source>
        <dbReference type="EMBL" id="VVE61927.1"/>
    </source>
</evidence>
<dbReference type="InterPro" id="IPR031730">
    <property type="entry name" value="Carbam_trans_C"/>
</dbReference>
<feature type="domain" description="Carbamoyltransferase" evidence="2">
    <location>
        <begin position="14"/>
        <end position="80"/>
    </location>
</feature>
<dbReference type="PANTHER" id="PTHR34847:SF1">
    <property type="entry name" value="NODULATION PROTEIN U"/>
    <property type="match status" value="1"/>
</dbReference>
<dbReference type="InterPro" id="IPR051338">
    <property type="entry name" value="NodU/CmcH_Carbamoyltrnsfr"/>
</dbReference>
<evidence type="ECO:0000259" key="3">
    <source>
        <dbReference type="Pfam" id="PF16861"/>
    </source>
</evidence>
<keyword evidence="4" id="KW-0808">Transferase</keyword>
<dbReference type="RefSeq" id="WP_150623182.1">
    <property type="nucleotide sequence ID" value="NZ_CABPSQ010000001.1"/>
</dbReference>
<dbReference type="AlphaFoldDB" id="A0A5E4ZMN1"/>
<dbReference type="Pfam" id="PF16861">
    <property type="entry name" value="Carbam_trans_C"/>
    <property type="match status" value="1"/>
</dbReference>
<dbReference type="SUPFAM" id="SSF53067">
    <property type="entry name" value="Actin-like ATPase domain"/>
    <property type="match status" value="1"/>
</dbReference>
<reference evidence="4 5" key="1">
    <citation type="submission" date="2019-08" db="EMBL/GenBank/DDBJ databases">
        <authorList>
            <person name="Peeters C."/>
        </authorList>
    </citation>
    <scope>NUCLEOTIDE SEQUENCE [LARGE SCALE GENOMIC DNA]</scope>
    <source>
        <strain evidence="4 5">LMG 31118</strain>
    </source>
</reference>
<dbReference type="CDD" id="cd24098">
    <property type="entry name" value="ASKHA_NBD_TobZ_N"/>
    <property type="match status" value="1"/>
</dbReference>
<dbReference type="GO" id="GO:0016740">
    <property type="term" value="F:transferase activity"/>
    <property type="evidence" value="ECO:0007669"/>
    <property type="project" value="UniProtKB-KW"/>
</dbReference>
<sequence length="615" mass="68464">MSSLAPPSATRYTLGINAAFHDSAACLIRDGEVVAAAEEERFTHIKHGKRPVPFSAWELPYHAIDYCLQTADIEMRDVHNVAYAYDPWLQVARGDIPGIDLREAVHGDGAGYVAAPGHNAFMQLPLMPSAHARPVGDGSPWDPLFLSYVANAPRQLADGAPHHLQKRFRGLRHDGPHAWHNVEHHLSHEASAFLAAPFERCAVLTMDGRGEIATTSYGLFDGNRYQRIKQIDLPNSLGLLYERITRHLGFLHSSDEYKVMALASFGNPSFMPEMQALARYIDNGEYVVTDRDLTELLGPARQRGWPLEHRHFDIARSLQDTLESIVLDMTAWLSQETGERCLAMAGGVALNCVMNARVRDDGPFDQVWVQPAAGDAGTALGAALWVDFEQRGTRGPWRMEHAYLGPSYDEAAIQAFLDEAKLRYRRMDDVPRETAAILAQNRVIGWFQGRMEFGPRALGARSILASPVDPGMQQRLNQIKDREDFRPVAPVVLEEKAHEWFRARRPGKPGDEATLYAPFMLFVYGIVPEQEARIPAVCHVDGTARVQTVNALQNPTYHALLTEFEALTGVPVLVNTSFNTRGEPIVCTPRDAVECFWASPLDALVIGPYLLEKPQ</sequence>
<feature type="domain" description="Carbamoyltransferase C-terminal" evidence="3">
    <location>
        <begin position="435"/>
        <end position="613"/>
    </location>
</feature>
<comment type="similarity">
    <text evidence="1">Belongs to the NodU/CmcH family.</text>
</comment>
<dbReference type="PANTHER" id="PTHR34847">
    <property type="entry name" value="NODULATION PROTEIN U"/>
    <property type="match status" value="1"/>
</dbReference>
<proteinExistence type="inferred from homology"/>
<accession>A0A5E4ZMN1</accession>
<evidence type="ECO:0000313" key="5">
    <source>
        <dbReference type="Proteomes" id="UP000414136"/>
    </source>
</evidence>
<keyword evidence="5" id="KW-1185">Reference proteome</keyword>
<organism evidence="4 5">
    <name type="scientific">Pandoraea captiosa</name>
    <dbReference type="NCBI Taxonomy" id="2508302"/>
    <lineage>
        <taxon>Bacteria</taxon>
        <taxon>Pseudomonadati</taxon>
        <taxon>Pseudomonadota</taxon>
        <taxon>Betaproteobacteria</taxon>
        <taxon>Burkholderiales</taxon>
        <taxon>Burkholderiaceae</taxon>
        <taxon>Pandoraea</taxon>
    </lineage>
</organism>
<dbReference type="InterPro" id="IPR003696">
    <property type="entry name" value="Carbtransf_dom"/>
</dbReference>
<evidence type="ECO:0000259" key="2">
    <source>
        <dbReference type="Pfam" id="PF02543"/>
    </source>
</evidence>
<dbReference type="EMBL" id="CABPSQ010000001">
    <property type="protein sequence ID" value="VVE61927.1"/>
    <property type="molecule type" value="Genomic_DNA"/>
</dbReference>
<dbReference type="Proteomes" id="UP000414136">
    <property type="component" value="Unassembled WGS sequence"/>
</dbReference>